<dbReference type="OrthoDB" id="1522549at2"/>
<evidence type="ECO:0000256" key="1">
    <source>
        <dbReference type="SAM" id="MobiDB-lite"/>
    </source>
</evidence>
<organism evidence="2 3">
    <name type="scientific">Hymenobacter nivis</name>
    <dbReference type="NCBI Taxonomy" id="1850093"/>
    <lineage>
        <taxon>Bacteria</taxon>
        <taxon>Pseudomonadati</taxon>
        <taxon>Bacteroidota</taxon>
        <taxon>Cytophagia</taxon>
        <taxon>Cytophagales</taxon>
        <taxon>Hymenobacteraceae</taxon>
        <taxon>Hymenobacter</taxon>
    </lineage>
</organism>
<feature type="compositionally biased region" description="Pro residues" evidence="1">
    <location>
        <begin position="815"/>
        <end position="829"/>
    </location>
</feature>
<dbReference type="SUPFAM" id="SSF48452">
    <property type="entry name" value="TPR-like"/>
    <property type="match status" value="1"/>
</dbReference>
<feature type="region of interest" description="Disordered" evidence="1">
    <location>
        <begin position="807"/>
        <end position="928"/>
    </location>
</feature>
<keyword evidence="3" id="KW-1185">Reference proteome</keyword>
<name>A0A2Z3GJ48_9BACT</name>
<dbReference type="SMART" id="SM00028">
    <property type="entry name" value="TPR"/>
    <property type="match status" value="3"/>
</dbReference>
<feature type="compositionally biased region" description="Low complexity" evidence="1">
    <location>
        <begin position="515"/>
        <end position="528"/>
    </location>
</feature>
<dbReference type="InterPro" id="IPR019734">
    <property type="entry name" value="TPR_rpt"/>
</dbReference>
<dbReference type="EMBL" id="CP029145">
    <property type="protein sequence ID" value="AWM33813.1"/>
    <property type="molecule type" value="Genomic_DNA"/>
</dbReference>
<evidence type="ECO:0008006" key="4">
    <source>
        <dbReference type="Google" id="ProtNLM"/>
    </source>
</evidence>
<accession>A0A2Z3GJ48</accession>
<evidence type="ECO:0000313" key="3">
    <source>
        <dbReference type="Proteomes" id="UP000245999"/>
    </source>
</evidence>
<evidence type="ECO:0000313" key="2">
    <source>
        <dbReference type="EMBL" id="AWM33813.1"/>
    </source>
</evidence>
<feature type="compositionally biased region" description="Low complexity" evidence="1">
    <location>
        <begin position="845"/>
        <end position="928"/>
    </location>
</feature>
<dbReference type="KEGG" id="hnv:DDQ68_14060"/>
<dbReference type="RefSeq" id="WP_109656866.1">
    <property type="nucleotide sequence ID" value="NZ_CP029145.1"/>
</dbReference>
<gene>
    <name evidence="2" type="ORF">DDQ68_14060</name>
</gene>
<sequence length="1054" mass="114336">MTNYSLNFRWLAWAGLLLGLGWLAGCASSTGVVGHAINNVAARDNAYFLAREQLRATETKLYAGRVNDYNQRLPLFPTLDSASVRANRADLNGIIKRASMPIQNRPGSDWTDDAYLLVAWARFYAMQFDDAALTFKYVNSTSKDPNAQHEGLIGLMRTFMATDQLESAKAVSDLLDREVGAPADARELFLTRADYYLRTEEPKLAIPQLERAVPLIEIKNERSRTRYLLAQLYQEQGDDKKAVAQLNDILAHNPPYELDFFSKLLLAQVSGLDAENKARLDKYFAGLLKDPKNKEYHDKIYYELARLAYRQKDYAGALAQLRTAAKATTTNRSQKSYTYLLAGRIYYENLQKFRLAAAYYDSTVQNMSQTARTYVAVKERADILKEFAKQYTIVETQDSLQALVRLDPGALDQRLDQYASAELTARQVALAKKVLADKDQARAAELAGRPSLSNGSSLSNLPSGQSAIDPLAFDPTAAGTGAKWYFDNPATLGTARADFLRKWDNRRLQDNWRTSSQANSANPAANGSVPVTVTGNGDTRVNPTTGAPDGPRVAPAVDPAAEKRDLLVQYRQTLPTTPEKLQASNKQIEAALYELGNIYKEQLKERDQGIATYAQQVQRFPQGLNAPDAYYLLYLHYKALPDAAKAAGYAAALQREFPQSLYAKLIADPQYREHELALHKAVASRVDSAFVLYKNQEFRKASGVLARTERQYPKNDLSDRVAYLKTLLVVRTQPPLTARGMVEKFYKDFPDSPLVPEARALASTYQRQDAGQITGALASMDKPVVSIFRPGEIDSRLRVYYSNDESPAAAVTPTPAAPAPVAPAPPPGITPAAEAPKGSPKPTVPARRAPKNAPKAAVTGAPATTAPAPVVPRAAPAPAAGTPTPTGAPVPAAGTPTTGAPAPAAGTPTPTGAPAPAADPNAAAAPAPAAPATAYGTQLSAAHAVVLVFPKGTPPVANLDAALDAYNHRWFRDVNLQVQAGALDDKQDLLVVRALVGAKVAQSYAVKLRGPQSPLGRLRGQGFQVLVISLENLALLQSSGDLAGYQAFFQKVYK</sequence>
<dbReference type="InterPro" id="IPR011990">
    <property type="entry name" value="TPR-like_helical_dom_sf"/>
</dbReference>
<protein>
    <recommendedName>
        <fullName evidence="4">Tetratricopeptide repeat protein</fullName>
    </recommendedName>
</protein>
<proteinExistence type="predicted"/>
<reference evidence="3" key="1">
    <citation type="submission" date="2018-04" db="EMBL/GenBank/DDBJ databases">
        <title>Complete genome of Antarctic heterotrophic bacterium Hymenobacter nivis.</title>
        <authorList>
            <person name="Terashima M."/>
        </authorList>
    </citation>
    <scope>NUCLEOTIDE SEQUENCE [LARGE SCALE GENOMIC DNA]</scope>
    <source>
        <strain evidence="3">NBRC 111535</strain>
    </source>
</reference>
<dbReference type="AlphaFoldDB" id="A0A2Z3GJ48"/>
<dbReference type="Gene3D" id="1.25.40.10">
    <property type="entry name" value="Tetratricopeptide repeat domain"/>
    <property type="match status" value="2"/>
</dbReference>
<dbReference type="Proteomes" id="UP000245999">
    <property type="component" value="Chromosome"/>
</dbReference>
<feature type="compositionally biased region" description="Polar residues" evidence="1">
    <location>
        <begin position="529"/>
        <end position="545"/>
    </location>
</feature>
<feature type="region of interest" description="Disordered" evidence="1">
    <location>
        <begin position="514"/>
        <end position="556"/>
    </location>
</feature>